<dbReference type="AlphaFoldDB" id="A0A2R4MB98"/>
<dbReference type="InterPro" id="IPR000073">
    <property type="entry name" value="AB_hydrolase_1"/>
</dbReference>
<dbReference type="EMBL" id="CP021330">
    <property type="protein sequence ID" value="AVX03156.1"/>
    <property type="molecule type" value="Genomic_DNA"/>
</dbReference>
<dbReference type="SUPFAM" id="SSF53474">
    <property type="entry name" value="alpha/beta-Hydrolases"/>
    <property type="match status" value="1"/>
</dbReference>
<gene>
    <name evidence="2" type="ORF">MXMO3_00612</name>
</gene>
<keyword evidence="3" id="KW-1185">Reference proteome</keyword>
<accession>A0A2R4MB98</accession>
<dbReference type="Gene3D" id="3.40.50.1820">
    <property type="entry name" value="alpha/beta hydrolase"/>
    <property type="match status" value="1"/>
</dbReference>
<protein>
    <recommendedName>
        <fullName evidence="1">AB hydrolase-1 domain-containing protein</fullName>
    </recommendedName>
</protein>
<evidence type="ECO:0000313" key="3">
    <source>
        <dbReference type="Proteomes" id="UP000258927"/>
    </source>
</evidence>
<dbReference type="PANTHER" id="PTHR37017">
    <property type="entry name" value="AB HYDROLASE-1 DOMAIN-CONTAINING PROTEIN-RELATED"/>
    <property type="match status" value="1"/>
</dbReference>
<proteinExistence type="predicted"/>
<evidence type="ECO:0000259" key="1">
    <source>
        <dbReference type="Pfam" id="PF12697"/>
    </source>
</evidence>
<dbReference type="Pfam" id="PF12697">
    <property type="entry name" value="Abhydrolase_6"/>
    <property type="match status" value="1"/>
</dbReference>
<sequence>MSTFVLVHGAWHTGQEFEAVAQPIRDAGHVVHCPTVAGNNPADDRRIGLGAAITSIADYLSENDLTDVILLGHSYGGMIITGVADRCPERLRRLIYWNAFVPNSGECLNDMVPPHYVAMFDAVSAASPDNSVMLPFPVWREAFINDGSAEMAQSAYDVLNPHPYATFTDAISLNVNPAEMEIGKSYINCTEDTALPQSLGWHPRLSEKLGLFRLVQIPGSHELCFTEPVALAGAIMKAGRD</sequence>
<dbReference type="PANTHER" id="PTHR37017:SF11">
    <property type="entry name" value="ESTERASE_LIPASE_THIOESTERASE DOMAIN-CONTAINING PROTEIN"/>
    <property type="match status" value="1"/>
</dbReference>
<dbReference type="RefSeq" id="WP_117394900.1">
    <property type="nucleotide sequence ID" value="NZ_CP021330.1"/>
</dbReference>
<feature type="domain" description="AB hydrolase-1" evidence="1">
    <location>
        <begin position="4"/>
        <end position="232"/>
    </location>
</feature>
<dbReference type="Proteomes" id="UP000258927">
    <property type="component" value="Chromosome"/>
</dbReference>
<reference evidence="2 3" key="1">
    <citation type="submission" date="2017-05" db="EMBL/GenBank/DDBJ databases">
        <title>Genome Analysis of Maritalea myrionectae HL2708#5.</title>
        <authorList>
            <consortium name="Cotde Inc.-PKNU"/>
            <person name="Jang D."/>
            <person name="Oh H.-M."/>
        </authorList>
    </citation>
    <scope>NUCLEOTIDE SEQUENCE [LARGE SCALE GENOMIC DNA]</scope>
    <source>
        <strain evidence="2 3">HL2708#5</strain>
    </source>
</reference>
<dbReference type="InterPro" id="IPR052897">
    <property type="entry name" value="Sec-Metab_Biosynth_Hydrolase"/>
</dbReference>
<organism evidence="2 3">
    <name type="scientific">Maritalea myrionectae</name>
    <dbReference type="NCBI Taxonomy" id="454601"/>
    <lineage>
        <taxon>Bacteria</taxon>
        <taxon>Pseudomonadati</taxon>
        <taxon>Pseudomonadota</taxon>
        <taxon>Alphaproteobacteria</taxon>
        <taxon>Hyphomicrobiales</taxon>
        <taxon>Devosiaceae</taxon>
        <taxon>Maritalea</taxon>
    </lineage>
</organism>
<dbReference type="InterPro" id="IPR029058">
    <property type="entry name" value="AB_hydrolase_fold"/>
</dbReference>
<dbReference type="KEGG" id="mmyr:MXMO3_00612"/>
<name>A0A2R4MB98_9HYPH</name>
<evidence type="ECO:0000313" key="2">
    <source>
        <dbReference type="EMBL" id="AVX03156.1"/>
    </source>
</evidence>